<dbReference type="RefSeq" id="WP_147648621.1">
    <property type="nucleotide sequence ID" value="NZ_CP042806.1"/>
</dbReference>
<dbReference type="Gene3D" id="2.140.10.10">
    <property type="entry name" value="Quinoprotein alcohol dehydrogenase-like superfamily"/>
    <property type="match status" value="1"/>
</dbReference>
<dbReference type="Pfam" id="PF13360">
    <property type="entry name" value="PQQ_2"/>
    <property type="match status" value="1"/>
</dbReference>
<keyword evidence="7 8" id="KW-0408">Iron</keyword>
<dbReference type="SUPFAM" id="SSF50998">
    <property type="entry name" value="Quinoprotein alcohol dehydrogenase-like"/>
    <property type="match status" value="2"/>
</dbReference>
<evidence type="ECO:0000256" key="1">
    <source>
        <dbReference type="ARBA" id="ARBA00001931"/>
    </source>
</evidence>
<evidence type="ECO:0000256" key="7">
    <source>
        <dbReference type="ARBA" id="ARBA00023004"/>
    </source>
</evidence>
<evidence type="ECO:0000256" key="9">
    <source>
        <dbReference type="SAM" id="SignalP"/>
    </source>
</evidence>
<dbReference type="GO" id="GO:0046872">
    <property type="term" value="F:metal ion binding"/>
    <property type="evidence" value="ECO:0007669"/>
    <property type="project" value="UniProtKB-KW"/>
</dbReference>
<keyword evidence="3 8" id="KW-0349">Heme</keyword>
<name>A0A5B9ECE3_9BACT</name>
<dbReference type="KEGG" id="talb:FTW19_16340"/>
<feature type="domain" description="Cytochrome c" evidence="10">
    <location>
        <begin position="43"/>
        <end position="113"/>
    </location>
</feature>
<dbReference type="OrthoDB" id="9794322at2"/>
<sequence>MLSEMKTASFAAPAASMLLTAVVSLAQLSPAAPNAANDLIHPQGTNLGIYVFSARCAGCHDSHRAGIPDRYELNRFTAEDIFKSISEGSMTQYAADLTEIQKRVMAVYVAGRPFASSPAGDATQMPNRCKVSTAAKDSSSTEWNGWGADGTNARYQQKTSISPQNVARLKLKWAFGFPNGNSAYTQPTVVGGRVFVSSDTGYVYAIAAKSGCVFWSFRANAGVRTAIVIGPGKGTGAKEVAYFGDIKGNIYAVDALSGRKLWIMRTDTHPLARITGAPVLYRGTLFVPISSLEESGGGNANYPCCTFRGSLAAYQATTGKLIWKSYTIQDEPHPVRKTSIGTQLWAPAGAGLWSSPTLDLKRNAIYVATGNGYTEPAAHETDAILAFDMRTGKRLWAHQMLANDHYVRDCPGKYRPNVSLTQRSETCPDSLGPDVDFGNSPILRTLPDGRPLIVVGQKDGNAWALDPEKQGELVWNRQLTASFENGGGGMQWGSAADREHAYFPVTRGGGKFGMAAVKLATGEVIWRADPPLGAQAPATVIPGIVFSGSSSGALHAYSAATGQSLWSYDTNRVFDTVNQVEAKGGGMGGASGPVVVGGMLFVTSGSADLFGGPQRGNVLLAFELAE</sequence>
<comment type="cofactor">
    <cofactor evidence="1">
        <name>pyrroloquinoline quinone</name>
        <dbReference type="ChEBI" id="CHEBI:58442"/>
    </cofactor>
</comment>
<evidence type="ECO:0000313" key="12">
    <source>
        <dbReference type="Proteomes" id="UP000321820"/>
    </source>
</evidence>
<dbReference type="SMART" id="SM00564">
    <property type="entry name" value="PQQ"/>
    <property type="match status" value="6"/>
</dbReference>
<dbReference type="InterPro" id="IPR011047">
    <property type="entry name" value="Quinoprotein_ADH-like_sf"/>
</dbReference>
<keyword evidence="5 9" id="KW-0732">Signal</keyword>
<dbReference type="GO" id="GO:0009055">
    <property type="term" value="F:electron transfer activity"/>
    <property type="evidence" value="ECO:0007669"/>
    <property type="project" value="InterPro"/>
</dbReference>
<reference evidence="11 12" key="1">
    <citation type="submission" date="2019-08" db="EMBL/GenBank/DDBJ databases">
        <title>Complete genome sequence of Terriglobus albidus strain ORNL.</title>
        <authorList>
            <person name="Podar M."/>
        </authorList>
    </citation>
    <scope>NUCLEOTIDE SEQUENCE [LARGE SCALE GENOMIC DNA]</scope>
    <source>
        <strain evidence="11 12">ORNL</strain>
    </source>
</reference>
<dbReference type="InterPro" id="IPR009056">
    <property type="entry name" value="Cyt_c-like_dom"/>
</dbReference>
<dbReference type="PANTHER" id="PTHR32303:SF10">
    <property type="entry name" value="OUTER MEMBRANE PROTEIN ASSEMBLY FACTOR BAMB"/>
    <property type="match status" value="1"/>
</dbReference>
<dbReference type="Proteomes" id="UP000321820">
    <property type="component" value="Chromosome"/>
</dbReference>
<evidence type="ECO:0000256" key="6">
    <source>
        <dbReference type="ARBA" id="ARBA00023002"/>
    </source>
</evidence>
<evidence type="ECO:0000256" key="8">
    <source>
        <dbReference type="PROSITE-ProRule" id="PRU00433"/>
    </source>
</evidence>
<dbReference type="SUPFAM" id="SSF46626">
    <property type="entry name" value="Cytochrome c"/>
    <property type="match status" value="1"/>
</dbReference>
<dbReference type="PANTHER" id="PTHR32303">
    <property type="entry name" value="QUINOPROTEIN ALCOHOL DEHYDROGENASE (CYTOCHROME C)"/>
    <property type="match status" value="1"/>
</dbReference>
<dbReference type="PROSITE" id="PS51007">
    <property type="entry name" value="CYTC"/>
    <property type="match status" value="1"/>
</dbReference>
<dbReference type="AlphaFoldDB" id="A0A5B9ECE3"/>
<keyword evidence="6" id="KW-0560">Oxidoreductase</keyword>
<dbReference type="Gene3D" id="2.40.10.480">
    <property type="match status" value="1"/>
</dbReference>
<dbReference type="InterPro" id="IPR002372">
    <property type="entry name" value="PQQ_rpt_dom"/>
</dbReference>
<dbReference type="InterPro" id="IPR018391">
    <property type="entry name" value="PQQ_b-propeller_rpt"/>
</dbReference>
<evidence type="ECO:0000256" key="2">
    <source>
        <dbReference type="ARBA" id="ARBA00008156"/>
    </source>
</evidence>
<dbReference type="Pfam" id="PF01011">
    <property type="entry name" value="PQQ"/>
    <property type="match status" value="1"/>
</dbReference>
<organism evidence="11 12">
    <name type="scientific">Terriglobus albidus</name>
    <dbReference type="NCBI Taxonomy" id="1592106"/>
    <lineage>
        <taxon>Bacteria</taxon>
        <taxon>Pseudomonadati</taxon>
        <taxon>Acidobacteriota</taxon>
        <taxon>Terriglobia</taxon>
        <taxon>Terriglobales</taxon>
        <taxon>Acidobacteriaceae</taxon>
        <taxon>Terriglobus</taxon>
    </lineage>
</organism>
<keyword evidence="12" id="KW-1185">Reference proteome</keyword>
<dbReference type="GO" id="GO:0016491">
    <property type="term" value="F:oxidoreductase activity"/>
    <property type="evidence" value="ECO:0007669"/>
    <property type="project" value="UniProtKB-KW"/>
</dbReference>
<protein>
    <submittedName>
        <fullName evidence="11">PQQ-binding-like beta-propeller repeat protein</fullName>
    </submittedName>
</protein>
<feature type="signal peptide" evidence="9">
    <location>
        <begin position="1"/>
        <end position="26"/>
    </location>
</feature>
<comment type="similarity">
    <text evidence="2">Belongs to the bacterial PQQ dehydrogenase family.</text>
</comment>
<feature type="chain" id="PRO_5022954851" evidence="9">
    <location>
        <begin position="27"/>
        <end position="626"/>
    </location>
</feature>
<evidence type="ECO:0000256" key="5">
    <source>
        <dbReference type="ARBA" id="ARBA00022729"/>
    </source>
</evidence>
<evidence type="ECO:0000259" key="10">
    <source>
        <dbReference type="PROSITE" id="PS51007"/>
    </source>
</evidence>
<evidence type="ECO:0000256" key="3">
    <source>
        <dbReference type="ARBA" id="ARBA00022617"/>
    </source>
</evidence>
<evidence type="ECO:0000256" key="4">
    <source>
        <dbReference type="ARBA" id="ARBA00022723"/>
    </source>
</evidence>
<dbReference type="GO" id="GO:0020037">
    <property type="term" value="F:heme binding"/>
    <property type="evidence" value="ECO:0007669"/>
    <property type="project" value="InterPro"/>
</dbReference>
<evidence type="ECO:0000313" key="11">
    <source>
        <dbReference type="EMBL" id="QEE29429.1"/>
    </source>
</evidence>
<gene>
    <name evidence="11" type="ORF">FTW19_16340</name>
</gene>
<dbReference type="EMBL" id="CP042806">
    <property type="protein sequence ID" value="QEE29429.1"/>
    <property type="molecule type" value="Genomic_DNA"/>
</dbReference>
<dbReference type="InterPro" id="IPR036909">
    <property type="entry name" value="Cyt_c-like_dom_sf"/>
</dbReference>
<proteinExistence type="inferred from homology"/>
<accession>A0A5B9ECE3</accession>
<keyword evidence="4 8" id="KW-0479">Metal-binding</keyword>